<dbReference type="InterPro" id="IPR010730">
    <property type="entry name" value="HET"/>
</dbReference>
<gene>
    <name evidence="4" type="ORF">BDV34DRAFT_201938</name>
</gene>
<feature type="transmembrane region" description="Helical" evidence="1">
    <location>
        <begin position="668"/>
        <end position="684"/>
    </location>
</feature>
<feature type="domain" description="Heterokaryon incompatibility" evidence="2">
    <location>
        <begin position="53"/>
        <end position="138"/>
    </location>
</feature>
<keyword evidence="1" id="KW-0812">Transmembrane</keyword>
<dbReference type="PANTHER" id="PTHR10622">
    <property type="entry name" value="HET DOMAIN-CONTAINING PROTEIN"/>
    <property type="match status" value="1"/>
</dbReference>
<protein>
    <submittedName>
        <fullName evidence="4">Heterokaryon incompatibility protein-domain-containing protein</fullName>
    </submittedName>
</protein>
<feature type="transmembrane region" description="Helical" evidence="1">
    <location>
        <begin position="640"/>
        <end position="661"/>
    </location>
</feature>
<organism evidence="4 5">
    <name type="scientific">Aspergillus parasiticus</name>
    <dbReference type="NCBI Taxonomy" id="5067"/>
    <lineage>
        <taxon>Eukaryota</taxon>
        <taxon>Fungi</taxon>
        <taxon>Dikarya</taxon>
        <taxon>Ascomycota</taxon>
        <taxon>Pezizomycotina</taxon>
        <taxon>Eurotiomycetes</taxon>
        <taxon>Eurotiomycetidae</taxon>
        <taxon>Eurotiales</taxon>
        <taxon>Aspergillaceae</taxon>
        <taxon>Aspergillus</taxon>
        <taxon>Aspergillus subgen. Circumdati</taxon>
    </lineage>
</organism>
<dbReference type="Proteomes" id="UP000326532">
    <property type="component" value="Unassembled WGS sequence"/>
</dbReference>
<feature type="domain" description="DUF8212" evidence="3">
    <location>
        <begin position="265"/>
        <end position="299"/>
    </location>
</feature>
<evidence type="ECO:0000313" key="5">
    <source>
        <dbReference type="Proteomes" id="UP000326532"/>
    </source>
</evidence>
<keyword evidence="1" id="KW-0472">Membrane</keyword>
<dbReference type="Pfam" id="PF06985">
    <property type="entry name" value="HET"/>
    <property type="match status" value="1"/>
</dbReference>
<feature type="transmembrane region" description="Helical" evidence="1">
    <location>
        <begin position="608"/>
        <end position="634"/>
    </location>
</feature>
<feature type="transmembrane region" description="Helical" evidence="1">
    <location>
        <begin position="710"/>
        <end position="734"/>
    </location>
</feature>
<sequence>MEAPDVVRHRLRISQQNNVKPLNLLVPSRTKMRLLNVHTLLLEEFNESKAPLYAILSHTWAEGEVTYDDIQDASDKYTKKAGYEKIHSTCKQAINDKVEYVWIDTCCIDKSSSAELSESINSMFRWYEKAEICYAFLADVPEIPFRMSRWFTRGWTLQELLAPRKVAFFGSDWSLIGTRAELNEEISEATGIDRMFLCNGGARDPHGFGHGDGKQHPSLSIHKASIAARMSWASSRETTRPEDMAYCLFGLFDVNMPLIYGEGQKAFLRLQEEIIKRYNDHSIFAWNIQNKLGSANKHDDSVSRSGILALSPAAFSGCGSIISFPIGSSPFSVTNQGVQIRLPISNGDEGYALLECQHRNDPTTLLAIPVRQLRKSFYVRTDKNPISVDHRTWGRWPKKDAFLSLRPQFDLRDALFPAYAIHLRDVPEFISIQHHPGQYRGQNDEISKTEIIFLSLWGGKFNLALRCRSIAFRSVLSPITIETCLIKVPDEVGHSMSERIEYILDMRHTSSFAFLNSHILFTNLQLQTVGEKPLFILDIVLSSQRRHILWFSLKRIMLEPILPIQRAFENFTLFILKRFSYTLFSVSYIGSVIVSVLYYVYWYPELAAVVLVPSNSLLLMSFLLMCFVILPIGVEGKHRLPLLTVMRVANYPYLFATVCILFDKRSRAIICALLFLLSLSYRYWNWRSTNPYREKISITPFLTEAAFNGFPIEVILCALFTLCYKTILSFYIVWFGKWELLDSPSL</sequence>
<dbReference type="AlphaFoldDB" id="A0A5N6D9H1"/>
<evidence type="ECO:0000256" key="1">
    <source>
        <dbReference type="SAM" id="Phobius"/>
    </source>
</evidence>
<evidence type="ECO:0000259" key="2">
    <source>
        <dbReference type="Pfam" id="PF06985"/>
    </source>
</evidence>
<reference evidence="4 5" key="1">
    <citation type="submission" date="2019-04" db="EMBL/GenBank/DDBJ databases">
        <title>Fungal friends and foes A comparative genomics study of 23 Aspergillus species from section Flavi.</title>
        <authorList>
            <consortium name="DOE Joint Genome Institute"/>
            <person name="Kjaerbolling I."/>
            <person name="Vesth T.C."/>
            <person name="Frisvad J.C."/>
            <person name="Nybo J.L."/>
            <person name="Theobald S."/>
            <person name="Kildgaard S."/>
            <person name="Petersen T.I."/>
            <person name="Kuo A."/>
            <person name="Sato A."/>
            <person name="Lyhne E.K."/>
            <person name="Kogle M.E."/>
            <person name="Wiebenga A."/>
            <person name="Kun R.S."/>
            <person name="Lubbers R.J."/>
            <person name="Makela M.R."/>
            <person name="Barry K."/>
            <person name="Chovatia M."/>
            <person name="Clum A."/>
            <person name="Daum C."/>
            <person name="Haridas S."/>
            <person name="He G."/>
            <person name="LaButti K."/>
            <person name="Lipzen A."/>
            <person name="Mondo S."/>
            <person name="Pangilinan J."/>
            <person name="Riley R."/>
            <person name="Salamov A."/>
            <person name="Simmons B.A."/>
            <person name="Magnuson J.K."/>
            <person name="Henrissat B."/>
            <person name="Mortensen U.H."/>
            <person name="Larsen T.O."/>
            <person name="De vries R.P."/>
            <person name="Grigoriev I.V."/>
            <person name="Machida M."/>
            <person name="Baker S.E."/>
            <person name="Andersen M.R."/>
        </authorList>
    </citation>
    <scope>NUCLEOTIDE SEQUENCE [LARGE SCALE GENOMIC DNA]</scope>
    <source>
        <strain evidence="4 5">CBS 117618</strain>
    </source>
</reference>
<evidence type="ECO:0000313" key="4">
    <source>
        <dbReference type="EMBL" id="KAB8201845.1"/>
    </source>
</evidence>
<accession>A0A5N6D9H1</accession>
<keyword evidence="5" id="KW-1185">Reference proteome</keyword>
<dbReference type="EMBL" id="ML735013">
    <property type="protein sequence ID" value="KAB8201845.1"/>
    <property type="molecule type" value="Genomic_DNA"/>
</dbReference>
<dbReference type="PANTHER" id="PTHR10622:SF10">
    <property type="entry name" value="HET DOMAIN-CONTAINING PROTEIN"/>
    <property type="match status" value="1"/>
</dbReference>
<evidence type="ECO:0000259" key="3">
    <source>
        <dbReference type="Pfam" id="PF26640"/>
    </source>
</evidence>
<proteinExistence type="predicted"/>
<name>A0A5N6D9H1_ASPPA</name>
<dbReference type="VEuPathDB" id="FungiDB:BDV34DRAFT_201938"/>
<feature type="transmembrane region" description="Helical" evidence="1">
    <location>
        <begin position="579"/>
        <end position="601"/>
    </location>
</feature>
<dbReference type="InterPro" id="IPR058525">
    <property type="entry name" value="DUF8212"/>
</dbReference>
<dbReference type="Pfam" id="PF26640">
    <property type="entry name" value="DUF8212"/>
    <property type="match status" value="1"/>
</dbReference>
<keyword evidence="1" id="KW-1133">Transmembrane helix</keyword>